<dbReference type="Gene3D" id="3.90.220.20">
    <property type="entry name" value="DNA methylase specificity domains"/>
    <property type="match status" value="2"/>
</dbReference>
<dbReference type="AlphaFoldDB" id="I1ZKS3"/>
<keyword evidence="2" id="KW-0680">Restriction system</keyword>
<evidence type="ECO:0000256" key="2">
    <source>
        <dbReference type="ARBA" id="ARBA00022747"/>
    </source>
</evidence>
<proteinExistence type="inferred from homology"/>
<name>I1ZKS3_STRPA</name>
<evidence type="ECO:0000313" key="5">
    <source>
        <dbReference type="EMBL" id="AFJ25647.1"/>
    </source>
</evidence>
<evidence type="ECO:0000313" key="6">
    <source>
        <dbReference type="Proteomes" id="UP000002865"/>
    </source>
</evidence>
<comment type="similarity">
    <text evidence="1">Belongs to the type-I restriction system S methylase family.</text>
</comment>
<dbReference type="STRING" id="1114965.Spaf_0639"/>
<dbReference type="Proteomes" id="UP000002865">
    <property type="component" value="Chromosome"/>
</dbReference>
<sequence>MSEWKRYKLGELLRVKHGWAFKGEFFSDTGVQSILTPGNFYESGGFKANPSKDRFYSGDYPKEYLCSKGDLVVAMTEQAAGLLGSTAIVPEDNRYLHNQRIGLISCNESLNKDFAYYLFMTQSVRQQISRSASGTKVKHTSPEKIYDVQVDIPKIQTQKNIAIFLSLLDKKIQINNQINQELEAMAKTLYDYWFVQFDFPDQNGKPYKSSGGKMVYNPELKREIPEGWGVEKLDDLGTVVGGSTPTKSISDNFTKGGEGYSWITPNDLSNNKGNKFIKNGEIDVTVKGLKDASLKLYPEGTVLMSSRAPVGYLAIATKELTTNQGFKSFIPDKKYGKNYIYYTLQNCLKVIEQNASGSTFKEISATVLKDIKVLQPNLEIVKKFEITVSSINNYIRDNEVQNQELTQLRDWLLPMLMNGQVKVE</sequence>
<dbReference type="InterPro" id="IPR000055">
    <property type="entry name" value="Restrct_endonuc_typeI_TRD"/>
</dbReference>
<keyword evidence="3" id="KW-0238">DNA-binding</keyword>
<dbReference type="SUPFAM" id="SSF116734">
    <property type="entry name" value="DNA methylase specificity domain"/>
    <property type="match status" value="2"/>
</dbReference>
<dbReference type="PATRIC" id="fig|1114965.3.peg.619"/>
<feature type="domain" description="Type I restriction modification DNA specificity" evidence="4">
    <location>
        <begin position="1"/>
        <end position="184"/>
    </location>
</feature>
<dbReference type="KEGG" id="scf:Spaf_0639"/>
<dbReference type="EMBL" id="CP003122">
    <property type="protein sequence ID" value="AFJ25647.1"/>
    <property type="molecule type" value="Genomic_DNA"/>
</dbReference>
<dbReference type="PANTHER" id="PTHR30408">
    <property type="entry name" value="TYPE-1 RESTRICTION ENZYME ECOKI SPECIFICITY PROTEIN"/>
    <property type="match status" value="1"/>
</dbReference>
<dbReference type="PANTHER" id="PTHR30408:SF13">
    <property type="entry name" value="TYPE I RESTRICTION ENZYME HINDI SPECIFICITY SUBUNIT"/>
    <property type="match status" value="1"/>
</dbReference>
<dbReference type="REBASE" id="48253">
    <property type="entry name" value="S.Spa213ORF638P"/>
</dbReference>
<dbReference type="Pfam" id="PF01420">
    <property type="entry name" value="Methylase_S"/>
    <property type="match status" value="2"/>
</dbReference>
<accession>I1ZKS3</accession>
<dbReference type="HOGENOM" id="CLU_021095_2_1_9"/>
<gene>
    <name evidence="5" type="primary">hsdS</name>
    <name evidence="5" type="ORF">Spaf_0639</name>
</gene>
<dbReference type="RefSeq" id="WP_014713020.1">
    <property type="nucleotide sequence ID" value="NC_017905.1"/>
</dbReference>
<dbReference type="CDD" id="cd17273">
    <property type="entry name" value="RMtype1_S_EcoJA69PI-TRD1-CR1_like"/>
    <property type="match status" value="1"/>
</dbReference>
<dbReference type="PaxDb" id="1114965-Spaf_0639"/>
<dbReference type="CDD" id="cd17278">
    <property type="entry name" value="RMtype1_S_LdeBORF1052P-TRD2-CR2"/>
    <property type="match status" value="1"/>
</dbReference>
<dbReference type="eggNOG" id="COG0732">
    <property type="taxonomic scope" value="Bacteria"/>
</dbReference>
<organism evidence="5 6">
    <name type="scientific">Streptococcus parasanguinis FW213</name>
    <dbReference type="NCBI Taxonomy" id="1114965"/>
    <lineage>
        <taxon>Bacteria</taxon>
        <taxon>Bacillati</taxon>
        <taxon>Bacillota</taxon>
        <taxon>Bacilli</taxon>
        <taxon>Lactobacillales</taxon>
        <taxon>Streptococcaceae</taxon>
        <taxon>Streptococcus</taxon>
    </lineage>
</organism>
<feature type="domain" description="Type I restriction modification DNA specificity" evidence="4">
    <location>
        <begin position="225"/>
        <end position="392"/>
    </location>
</feature>
<evidence type="ECO:0000256" key="1">
    <source>
        <dbReference type="ARBA" id="ARBA00010923"/>
    </source>
</evidence>
<evidence type="ECO:0000259" key="4">
    <source>
        <dbReference type="Pfam" id="PF01420"/>
    </source>
</evidence>
<dbReference type="InterPro" id="IPR052021">
    <property type="entry name" value="Type-I_RS_S_subunit"/>
</dbReference>
<dbReference type="GO" id="GO:0003677">
    <property type="term" value="F:DNA binding"/>
    <property type="evidence" value="ECO:0007669"/>
    <property type="project" value="UniProtKB-KW"/>
</dbReference>
<dbReference type="Gene3D" id="1.10.287.1120">
    <property type="entry name" value="Bipartite methylase S protein"/>
    <property type="match status" value="1"/>
</dbReference>
<evidence type="ECO:0000256" key="3">
    <source>
        <dbReference type="ARBA" id="ARBA00023125"/>
    </source>
</evidence>
<dbReference type="GO" id="GO:0009307">
    <property type="term" value="P:DNA restriction-modification system"/>
    <property type="evidence" value="ECO:0007669"/>
    <property type="project" value="UniProtKB-KW"/>
</dbReference>
<reference evidence="5 6" key="1">
    <citation type="journal article" date="2012" name="PLoS ONE">
        <title>Complete Genome and Transcriptomes of Streptococcus parasanguinis FW213: Phylogenic Relations and Potential Virulence Mechanisms.</title>
        <authorList>
            <person name="Geng J."/>
            <person name="Chiu C.H."/>
            <person name="Tang P."/>
            <person name="Chen Y."/>
            <person name="Shieh H.R."/>
            <person name="Hu S."/>
            <person name="Chen Y.Y."/>
        </authorList>
    </citation>
    <scope>NUCLEOTIDE SEQUENCE [LARGE SCALE GENOMIC DNA]</scope>
    <source>
        <strain evidence="5 6">FW213</strain>
    </source>
</reference>
<protein>
    <submittedName>
        <fullName evidence="5">DNA specificity domain-containing restriction modification system protein</fullName>
    </submittedName>
</protein>
<dbReference type="InterPro" id="IPR044946">
    <property type="entry name" value="Restrct_endonuc_typeI_TRD_sf"/>
</dbReference>